<dbReference type="InParanoid" id="A0A1E1K2Q5"/>
<evidence type="ECO:0000313" key="1">
    <source>
        <dbReference type="EMBL" id="CZS92272.1"/>
    </source>
</evidence>
<accession>A0A1E1K2Q5</accession>
<dbReference type="Proteomes" id="UP000178129">
    <property type="component" value="Unassembled WGS sequence"/>
</dbReference>
<dbReference type="EMBL" id="FJUW01000005">
    <property type="protein sequence ID" value="CZS92272.1"/>
    <property type="molecule type" value="Genomic_DNA"/>
</dbReference>
<protein>
    <submittedName>
        <fullName evidence="1">Uncharacterized protein</fullName>
    </submittedName>
</protein>
<name>A0A1E1K2Q5_9HELO</name>
<dbReference type="AlphaFoldDB" id="A0A1E1K2Q5"/>
<organism evidence="1 2">
    <name type="scientific">Rhynchosporium graminicola</name>
    <dbReference type="NCBI Taxonomy" id="2792576"/>
    <lineage>
        <taxon>Eukaryota</taxon>
        <taxon>Fungi</taxon>
        <taxon>Dikarya</taxon>
        <taxon>Ascomycota</taxon>
        <taxon>Pezizomycotina</taxon>
        <taxon>Leotiomycetes</taxon>
        <taxon>Helotiales</taxon>
        <taxon>Ploettnerulaceae</taxon>
        <taxon>Rhynchosporium</taxon>
    </lineage>
</organism>
<sequence length="194" mass="21852">MTSAEEMKPVAVPCEYIPATAPWAVHVRVFSNAGVGSMEHDYILLKEARVKLLPVSVRYFYTCFIRDPVSTSKQRSIFCYEQSSICIKSRQVVDCSVSSRLNFHHFSFSNTGVLSLSSTSTTFVPPISLHPPPHIQPQYLVPYHIPQHHFKSTLDPLDDYESQIPKQSFGLSELPHCSALELARLSFANCYADN</sequence>
<reference evidence="2" key="1">
    <citation type="submission" date="2016-03" db="EMBL/GenBank/DDBJ databases">
        <authorList>
            <person name="Ploux O."/>
        </authorList>
    </citation>
    <scope>NUCLEOTIDE SEQUENCE [LARGE SCALE GENOMIC DNA]</scope>
    <source>
        <strain evidence="2">UK7</strain>
    </source>
</reference>
<proteinExistence type="predicted"/>
<comment type="caution">
    <text evidence="1">The sequence shown here is derived from an EMBL/GenBank/DDBJ whole genome shotgun (WGS) entry which is preliminary data.</text>
</comment>
<keyword evidence="2" id="KW-1185">Reference proteome</keyword>
<gene>
    <name evidence="1" type="ORF">RCO7_14240</name>
</gene>
<evidence type="ECO:0000313" key="2">
    <source>
        <dbReference type="Proteomes" id="UP000178129"/>
    </source>
</evidence>